<name>A0A0L0HDB2_SPIPD</name>
<feature type="compositionally biased region" description="Basic and acidic residues" evidence="2">
    <location>
        <begin position="20"/>
        <end position="35"/>
    </location>
</feature>
<dbReference type="PANTHER" id="PTHR15441">
    <property type="entry name" value="RIBONUCLEASE P PROTEIN SUBUNIT P14"/>
    <property type="match status" value="1"/>
</dbReference>
<dbReference type="InParanoid" id="A0A0L0HDB2"/>
<dbReference type="eggNOG" id="ENOG502SC51">
    <property type="taxonomic scope" value="Eukaryota"/>
</dbReference>
<evidence type="ECO:0000256" key="1">
    <source>
        <dbReference type="ARBA" id="ARBA00022694"/>
    </source>
</evidence>
<dbReference type="OMA" id="TETHEGR"/>
<gene>
    <name evidence="4" type="ORF">SPPG_05920</name>
</gene>
<dbReference type="GeneID" id="27689262"/>
<sequence>MTRRRVCRNDPSGLSISMGEDQRKRKREDPQDETRSTSSLKDSSPSKPPPRQSSKITVAGFPWQYLKIRLTTEPPSALEQVHYRNAINHALQEAFGAVGAAHHVDLLDFEQDSQEGLIRTPYKSLPTVRAALSLLHEYQSKECRFDVLDSSPYLFTFACNSRQWSSQHNQHP</sequence>
<accession>A0A0L0HDB2</accession>
<dbReference type="InterPro" id="IPR049128">
    <property type="entry name" value="Pop8-like_dom"/>
</dbReference>
<dbReference type="GO" id="GO:0001682">
    <property type="term" value="P:tRNA 5'-leader removal"/>
    <property type="evidence" value="ECO:0007669"/>
    <property type="project" value="TreeGrafter"/>
</dbReference>
<dbReference type="Gene3D" id="3.30.70.3250">
    <property type="entry name" value="Ribonuclease P, Pop5 subunit"/>
    <property type="match status" value="1"/>
</dbReference>
<organism evidence="4 5">
    <name type="scientific">Spizellomyces punctatus (strain DAOM BR117)</name>
    <dbReference type="NCBI Taxonomy" id="645134"/>
    <lineage>
        <taxon>Eukaryota</taxon>
        <taxon>Fungi</taxon>
        <taxon>Fungi incertae sedis</taxon>
        <taxon>Chytridiomycota</taxon>
        <taxon>Chytridiomycota incertae sedis</taxon>
        <taxon>Chytridiomycetes</taxon>
        <taxon>Spizellomycetales</taxon>
        <taxon>Spizellomycetaceae</taxon>
        <taxon>Spizellomyces</taxon>
    </lineage>
</organism>
<dbReference type="EMBL" id="KQ257459">
    <property type="protein sequence ID" value="KNC98964.1"/>
    <property type="molecule type" value="Genomic_DNA"/>
</dbReference>
<feature type="region of interest" description="Disordered" evidence="2">
    <location>
        <begin position="1"/>
        <end position="54"/>
    </location>
</feature>
<protein>
    <recommendedName>
        <fullName evidence="3">Ribonucleases P/MRP subunit Pop8-like domain-containing protein</fullName>
    </recommendedName>
</protein>
<proteinExistence type="predicted"/>
<dbReference type="GO" id="GO:0033204">
    <property type="term" value="F:ribonuclease P RNA binding"/>
    <property type="evidence" value="ECO:0007669"/>
    <property type="project" value="TreeGrafter"/>
</dbReference>
<dbReference type="SUPFAM" id="SSF160350">
    <property type="entry name" value="Rnp2-like"/>
    <property type="match status" value="1"/>
</dbReference>
<feature type="domain" description="Ribonucleases P/MRP subunit Pop8-like" evidence="3">
    <location>
        <begin position="62"/>
        <end position="133"/>
    </location>
</feature>
<dbReference type="GO" id="GO:0030681">
    <property type="term" value="C:multimeric ribonuclease P complex"/>
    <property type="evidence" value="ECO:0007669"/>
    <property type="project" value="TreeGrafter"/>
</dbReference>
<dbReference type="Pfam" id="PF20976">
    <property type="entry name" value="Pop8"/>
    <property type="match status" value="1"/>
</dbReference>
<keyword evidence="5" id="KW-1185">Reference proteome</keyword>
<evidence type="ECO:0000259" key="3">
    <source>
        <dbReference type="Pfam" id="PF20976"/>
    </source>
</evidence>
<dbReference type="PANTHER" id="PTHR15441:SF1">
    <property type="entry name" value="RIBONUCLEASE P PROTEIN SUBUNIT P14"/>
    <property type="match status" value="1"/>
</dbReference>
<evidence type="ECO:0000313" key="4">
    <source>
        <dbReference type="EMBL" id="KNC98964.1"/>
    </source>
</evidence>
<dbReference type="GO" id="GO:0005730">
    <property type="term" value="C:nucleolus"/>
    <property type="evidence" value="ECO:0007669"/>
    <property type="project" value="TreeGrafter"/>
</dbReference>
<dbReference type="VEuPathDB" id="FungiDB:SPPG_05920"/>
<dbReference type="InterPro" id="IPR038085">
    <property type="entry name" value="Rnp2-like_sf"/>
</dbReference>
<keyword evidence="1" id="KW-0819">tRNA processing</keyword>
<evidence type="ECO:0000313" key="5">
    <source>
        <dbReference type="Proteomes" id="UP000053201"/>
    </source>
</evidence>
<dbReference type="OrthoDB" id="5530243at2759"/>
<feature type="compositionally biased region" description="Low complexity" evidence="2">
    <location>
        <begin position="36"/>
        <end position="45"/>
    </location>
</feature>
<evidence type="ECO:0000256" key="2">
    <source>
        <dbReference type="SAM" id="MobiDB-lite"/>
    </source>
</evidence>
<dbReference type="AlphaFoldDB" id="A0A0L0HDB2"/>
<dbReference type="RefSeq" id="XP_016607004.1">
    <property type="nucleotide sequence ID" value="XM_016754128.1"/>
</dbReference>
<dbReference type="STRING" id="645134.A0A0L0HDB2"/>
<dbReference type="Proteomes" id="UP000053201">
    <property type="component" value="Unassembled WGS sequence"/>
</dbReference>
<reference evidence="4 5" key="1">
    <citation type="submission" date="2009-08" db="EMBL/GenBank/DDBJ databases">
        <title>The Genome Sequence of Spizellomyces punctatus strain DAOM BR117.</title>
        <authorList>
            <consortium name="The Broad Institute Genome Sequencing Platform"/>
            <person name="Russ C."/>
            <person name="Cuomo C."/>
            <person name="Shea T."/>
            <person name="Young S.K."/>
            <person name="Zeng Q."/>
            <person name="Koehrsen M."/>
            <person name="Haas B."/>
            <person name="Borodovsky M."/>
            <person name="Guigo R."/>
            <person name="Alvarado L."/>
            <person name="Berlin A."/>
            <person name="Bochicchio J."/>
            <person name="Borenstein D."/>
            <person name="Chapman S."/>
            <person name="Chen Z."/>
            <person name="Engels R."/>
            <person name="Freedman E."/>
            <person name="Gellesch M."/>
            <person name="Goldberg J."/>
            <person name="Griggs A."/>
            <person name="Gujja S."/>
            <person name="Heiman D."/>
            <person name="Hepburn T."/>
            <person name="Howarth C."/>
            <person name="Jen D."/>
            <person name="Larson L."/>
            <person name="Lewis B."/>
            <person name="Mehta T."/>
            <person name="Park D."/>
            <person name="Pearson M."/>
            <person name="Roberts A."/>
            <person name="Saif S."/>
            <person name="Shenoy N."/>
            <person name="Sisk P."/>
            <person name="Stolte C."/>
            <person name="Sykes S."/>
            <person name="Thomson T."/>
            <person name="Walk T."/>
            <person name="White J."/>
            <person name="Yandava C."/>
            <person name="Burger G."/>
            <person name="Gray M.W."/>
            <person name="Holland P.W.H."/>
            <person name="King N."/>
            <person name="Lang F.B.F."/>
            <person name="Roger A.J."/>
            <person name="Ruiz-Trillo I."/>
            <person name="Lander E."/>
            <person name="Nusbaum C."/>
        </authorList>
    </citation>
    <scope>NUCLEOTIDE SEQUENCE [LARGE SCALE GENOMIC DNA]</scope>
    <source>
        <strain evidence="4 5">DAOM BR117</strain>
    </source>
</reference>